<reference evidence="2" key="1">
    <citation type="journal article" date="2020" name="Nature">
        <title>Giant virus diversity and host interactions through global metagenomics.</title>
        <authorList>
            <person name="Schulz F."/>
            <person name="Roux S."/>
            <person name="Paez-Espino D."/>
            <person name="Jungbluth S."/>
            <person name="Walsh D.A."/>
            <person name="Denef V.J."/>
            <person name="McMahon K.D."/>
            <person name="Konstantinidis K.T."/>
            <person name="Eloe-Fadrosh E.A."/>
            <person name="Kyrpides N.C."/>
            <person name="Woyke T."/>
        </authorList>
    </citation>
    <scope>NUCLEOTIDE SEQUENCE</scope>
    <source>
        <strain evidence="2">GVMAG-M-3300021079-18</strain>
    </source>
</reference>
<organism evidence="2">
    <name type="scientific">viral metagenome</name>
    <dbReference type="NCBI Taxonomy" id="1070528"/>
    <lineage>
        <taxon>unclassified sequences</taxon>
        <taxon>metagenomes</taxon>
        <taxon>organismal metagenomes</taxon>
    </lineage>
</organism>
<feature type="compositionally biased region" description="Basic and acidic residues" evidence="1">
    <location>
        <begin position="86"/>
        <end position="100"/>
    </location>
</feature>
<protein>
    <submittedName>
        <fullName evidence="2">Uncharacterized protein</fullName>
    </submittedName>
</protein>
<evidence type="ECO:0000313" key="2">
    <source>
        <dbReference type="EMBL" id="QHT03620.1"/>
    </source>
</evidence>
<sequence length="549" mass="62428">MSDYTTLRSIIQAALTRHRLEKMTGCYQLFTADQMRVVVEDWNDRQTAQTTAPMPFQPQIGQIMGPAQFQPRVPSPYQSDEEDLDPAEHDAGDHRDDGEFPRVASSSTGFFETGWDKRLSDTRFRQLLEQYCPLVVKVLNEFPGQLFLAGGSIVSLLSSGKPAYRADWDLFVCAENAEAAEMVMRQAAKIIEANLDGEIEVTTTTQATTFERNSNAQRPYVKLQIIRRLYPAGRHDMIPGCFDLWPSQFIWSPATGLQGTLPGMLSLLIKGFPLDLHRRSPAMVNRISKYVEQKGFSCFLTGVDPENSQAEFGWQHPEHKKIREAFVNIGDSLYIVQSGGGLGADYEFASVEADEEDKEHHSIWTNLRCAMTGLPNITIALSNYEDFCTQQCDLHRSLFGKFRNLGDLRNVNQTTLRKFFMDDKLRKEFCVEFFGGEDMFKASRLWEENCKSIAAPLVPKFCGDTPASKYWKVESPGAQGFGQNCPRPIAPRDYYGESYYPMVAGVPPHEVLAIRYLRCVNRWPLDVERLLCRYLLSLHSRDIFHMLNL</sequence>
<dbReference type="AlphaFoldDB" id="A0A6C0CIC2"/>
<evidence type="ECO:0000256" key="1">
    <source>
        <dbReference type="SAM" id="MobiDB-lite"/>
    </source>
</evidence>
<name>A0A6C0CIC2_9ZZZZ</name>
<proteinExistence type="predicted"/>
<accession>A0A6C0CIC2</accession>
<dbReference type="EMBL" id="MN739414">
    <property type="protein sequence ID" value="QHT03620.1"/>
    <property type="molecule type" value="Genomic_DNA"/>
</dbReference>
<feature type="region of interest" description="Disordered" evidence="1">
    <location>
        <begin position="67"/>
        <end position="103"/>
    </location>
</feature>